<dbReference type="SUPFAM" id="SSF46955">
    <property type="entry name" value="Putative DNA-binding domain"/>
    <property type="match status" value="1"/>
</dbReference>
<evidence type="ECO:0000256" key="3">
    <source>
        <dbReference type="ARBA" id="ARBA00023242"/>
    </source>
</evidence>
<feature type="compositionally biased region" description="Basic and acidic residues" evidence="4">
    <location>
        <begin position="96"/>
        <end position="106"/>
    </location>
</feature>
<evidence type="ECO:0000256" key="1">
    <source>
        <dbReference type="ARBA" id="ARBA00004123"/>
    </source>
</evidence>
<evidence type="ECO:0000259" key="5">
    <source>
        <dbReference type="Pfam" id="PF05181"/>
    </source>
</evidence>
<dbReference type="CDD" id="cd21077">
    <property type="entry name" value="DBD_Rad14"/>
    <property type="match status" value="1"/>
</dbReference>
<accession>A0A9P8MB91</accession>
<feature type="region of interest" description="Disordered" evidence="4">
    <location>
        <begin position="1"/>
        <end position="106"/>
    </location>
</feature>
<comment type="caution">
    <text evidence="6">The sequence shown here is derived from an EMBL/GenBank/DDBJ whole genome shotgun (WGS) entry which is preliminary data.</text>
</comment>
<dbReference type="AlphaFoldDB" id="A0A9P8MB91"/>
<dbReference type="PANTHER" id="PTHR10142:SF0">
    <property type="entry name" value="DNA REPAIR PROTEIN COMPLEMENTING XP-A CELLS"/>
    <property type="match status" value="1"/>
</dbReference>
<sequence>MERGTTPPPSTTAPVASPPTPEVTRRIEENRLRAKAIRDQREAEQRAAGKTSNTPKSAAGFVPTEHVHVSKPVNGKRLYSEISTQASSGMASGTNRDGRNKGDEEALRPARKFTKFVDYNMSSMTDTKGGFLTTEDDPHNYALGAKKPGQEDEQRPKDMTVQEWERMQLIRKLQRQKAGPFEPGISVLDDEEKRKKCRECKSLEIDFVWEEVFHICVCNKCKEKYPEKYSLLTKTECKEDYLLTDREFFFFSFFSLFFFCSYSFSYQHVTAELRDPELLPHLSKPNPHKSHWHDMMLFLRFQVEEYAVNTKWGSAEKLDAEYERREAQKKARKEAKFKEKLMDLKRKTRTDAFRRQAGTLGKSGANKFGDSIRDTKHVHQWGRTVENEEGMTIKTCVDCGMEVEELEL</sequence>
<dbReference type="Proteomes" id="UP000764110">
    <property type="component" value="Unassembled WGS sequence"/>
</dbReference>
<keyword evidence="2" id="KW-0862">Zinc</keyword>
<dbReference type="GO" id="GO:1901255">
    <property type="term" value="P:nucleotide-excision repair involved in interstrand cross-link repair"/>
    <property type="evidence" value="ECO:0007669"/>
    <property type="project" value="TreeGrafter"/>
</dbReference>
<evidence type="ECO:0000313" key="7">
    <source>
        <dbReference type="Proteomes" id="UP000764110"/>
    </source>
</evidence>
<dbReference type="GO" id="GO:0003684">
    <property type="term" value="F:damaged DNA binding"/>
    <property type="evidence" value="ECO:0007669"/>
    <property type="project" value="InterPro"/>
</dbReference>
<protein>
    <recommendedName>
        <fullName evidence="5">XPA C-terminal domain-containing protein</fullName>
    </recommendedName>
</protein>
<dbReference type="InterPro" id="IPR000465">
    <property type="entry name" value="XPA/RAD14"/>
</dbReference>
<name>A0A9P8MB91_9HYPO</name>
<dbReference type="EMBL" id="JACEFI010000005">
    <property type="protein sequence ID" value="KAH0598226.1"/>
    <property type="molecule type" value="Genomic_DNA"/>
</dbReference>
<dbReference type="Pfam" id="PF05181">
    <property type="entry name" value="XPA_C"/>
    <property type="match status" value="2"/>
</dbReference>
<dbReference type="InterPro" id="IPR022658">
    <property type="entry name" value="XPA_CS"/>
</dbReference>
<dbReference type="InterPro" id="IPR037129">
    <property type="entry name" value="XPA_sf"/>
</dbReference>
<feature type="compositionally biased region" description="Basic and acidic residues" evidence="4">
    <location>
        <begin position="23"/>
        <end position="47"/>
    </location>
</feature>
<keyword evidence="3" id="KW-0539">Nucleus</keyword>
<keyword evidence="7" id="KW-1185">Reference proteome</keyword>
<dbReference type="GO" id="GO:0000715">
    <property type="term" value="P:nucleotide-excision repair, DNA damage recognition"/>
    <property type="evidence" value="ECO:0007669"/>
    <property type="project" value="TreeGrafter"/>
</dbReference>
<feature type="compositionally biased region" description="Polar residues" evidence="4">
    <location>
        <begin position="81"/>
        <end position="95"/>
    </location>
</feature>
<evidence type="ECO:0000256" key="4">
    <source>
        <dbReference type="SAM" id="MobiDB-lite"/>
    </source>
</evidence>
<dbReference type="Gene3D" id="3.90.530.10">
    <property type="entry name" value="XPA C-terminal domain"/>
    <property type="match status" value="1"/>
</dbReference>
<gene>
    <name evidence="6" type="ORF">MHUMG1_03520</name>
</gene>
<evidence type="ECO:0000313" key="6">
    <source>
        <dbReference type="EMBL" id="KAH0598226.1"/>
    </source>
</evidence>
<organism evidence="6 7">
    <name type="scientific">Metarhizium humberi</name>
    <dbReference type="NCBI Taxonomy" id="2596975"/>
    <lineage>
        <taxon>Eukaryota</taxon>
        <taxon>Fungi</taxon>
        <taxon>Dikarya</taxon>
        <taxon>Ascomycota</taxon>
        <taxon>Pezizomycotina</taxon>
        <taxon>Sordariomycetes</taxon>
        <taxon>Hypocreomycetidae</taxon>
        <taxon>Hypocreales</taxon>
        <taxon>Clavicipitaceae</taxon>
        <taxon>Metarhizium</taxon>
    </lineage>
</organism>
<dbReference type="GO" id="GO:0070914">
    <property type="term" value="P:UV-damage excision repair"/>
    <property type="evidence" value="ECO:0007669"/>
    <property type="project" value="TreeGrafter"/>
</dbReference>
<dbReference type="GO" id="GO:0006284">
    <property type="term" value="P:base-excision repair"/>
    <property type="evidence" value="ECO:0007669"/>
    <property type="project" value="TreeGrafter"/>
</dbReference>
<dbReference type="PROSITE" id="PS00753">
    <property type="entry name" value="XPA_2"/>
    <property type="match status" value="1"/>
</dbReference>
<proteinExistence type="predicted"/>
<feature type="domain" description="XPA C-terminal" evidence="5">
    <location>
        <begin position="272"/>
        <end position="303"/>
    </location>
</feature>
<evidence type="ECO:0000256" key="2">
    <source>
        <dbReference type="ARBA" id="ARBA00022833"/>
    </source>
</evidence>
<dbReference type="GO" id="GO:0000110">
    <property type="term" value="C:nucleotide-excision repair factor 1 complex"/>
    <property type="evidence" value="ECO:0007669"/>
    <property type="project" value="TreeGrafter"/>
</dbReference>
<dbReference type="PANTHER" id="PTHR10142">
    <property type="entry name" value="DNA REPAIR PROTEIN COMPLEMENTING XP-A CELLS"/>
    <property type="match status" value="1"/>
</dbReference>
<feature type="compositionally biased region" description="Pro residues" evidence="4">
    <location>
        <begin position="1"/>
        <end position="21"/>
    </location>
</feature>
<feature type="domain" description="XPA C-terminal" evidence="5">
    <location>
        <begin position="228"/>
        <end position="248"/>
    </location>
</feature>
<comment type="subcellular location">
    <subcellularLocation>
        <location evidence="1">Nucleus</location>
    </subcellularLocation>
</comment>
<dbReference type="InterPro" id="IPR022656">
    <property type="entry name" value="XPA_C"/>
</dbReference>
<reference evidence="6 7" key="1">
    <citation type="submission" date="2020-07" db="EMBL/GenBank/DDBJ databases">
        <title>Metarhizium humberi genome.</title>
        <authorList>
            <person name="Lysoe E."/>
        </authorList>
    </citation>
    <scope>NUCLEOTIDE SEQUENCE [LARGE SCALE GENOMIC DNA]</scope>
    <source>
        <strain evidence="6 7">ESALQ1638</strain>
    </source>
</reference>
<dbReference type="InterPro" id="IPR009061">
    <property type="entry name" value="DNA-bd_dom_put_sf"/>
</dbReference>